<dbReference type="SMART" id="SM00387">
    <property type="entry name" value="HATPase_c"/>
    <property type="match status" value="1"/>
</dbReference>
<dbReference type="InterPro" id="IPR005467">
    <property type="entry name" value="His_kinase_dom"/>
</dbReference>
<feature type="region of interest" description="Disordered" evidence="5">
    <location>
        <begin position="22"/>
        <end position="58"/>
    </location>
</feature>
<accession>A0A3A8QIJ7</accession>
<dbReference type="InterPro" id="IPR035965">
    <property type="entry name" value="PAS-like_dom_sf"/>
</dbReference>
<dbReference type="SUPFAM" id="SSF52172">
    <property type="entry name" value="CheY-like"/>
    <property type="match status" value="1"/>
</dbReference>
<evidence type="ECO:0000256" key="3">
    <source>
        <dbReference type="ARBA" id="ARBA00022553"/>
    </source>
</evidence>
<dbReference type="SUPFAM" id="SSF55874">
    <property type="entry name" value="ATPase domain of HSP90 chaperone/DNA topoisomerase II/histidine kinase"/>
    <property type="match status" value="1"/>
</dbReference>
<dbReference type="CDD" id="cd17574">
    <property type="entry name" value="REC_OmpR"/>
    <property type="match status" value="1"/>
</dbReference>
<evidence type="ECO:0000259" key="8">
    <source>
        <dbReference type="PROSITE" id="PS50113"/>
    </source>
</evidence>
<dbReference type="InterPro" id="IPR013656">
    <property type="entry name" value="PAS_4"/>
</dbReference>
<dbReference type="InterPro" id="IPR004358">
    <property type="entry name" value="Sig_transdc_His_kin-like_C"/>
</dbReference>
<feature type="modified residue" description="4-aspartylphosphate" evidence="4">
    <location>
        <position position="110"/>
    </location>
</feature>
<dbReference type="PRINTS" id="PR00344">
    <property type="entry name" value="BCTRLSENSOR"/>
</dbReference>
<dbReference type="InterPro" id="IPR001789">
    <property type="entry name" value="Sig_transdc_resp-reg_receiver"/>
</dbReference>
<sequence length="553" mass="60129">MSHHAHAKRWFLHARYSGVSRRPAASQGIEPKAMRLPPSPPTSAFPRPRGSDASAEEAAPRVWVVDDSASEARFIKTALGTGFQVETFPDGAAMLERLHSGRAPDVVVLDWEMPGMSGPEVCQFLRSQPEMEVLPVLMLTAHNRPEDLVLGLRAGANDYVAKPFRTEEVRARVNALVRTKRLVDEVRRADREKAEALAQLDALLISSPVGLSLLDRDLRFVRVNARMAMLDGLPLDAYVGRTLGEVLPRMAPRLEPVLRRVLETGEPVEELAFSMKQPGAAPDADAAGSELHLMVGFHPVRTTGGEVVGVGTVVVDVTRHKQAETELRAAAEFRERFLGIVGHDLRNPLNAIRMSASFLIASEQMPAPLMRTAGRIVSSADRMTRMITELLDFTRSRLGGGIPLTPGAMDLGGLVRQVVEELELVHPSRVVKVTSTGTLTGRWDADRLTQVLSNLVSNALQYSPPDSVVEVSLQGGPEQVVARVANPGEPIAPQELGLLFHPFQRAHTGAHVPSGLGLGLFISQQIVRSHRGTLTVESDAARTVFTLMLPRGS</sequence>
<gene>
    <name evidence="9" type="ORF">D7V93_01195</name>
</gene>
<reference evidence="10" key="1">
    <citation type="submission" date="2018-09" db="EMBL/GenBank/DDBJ databases">
        <authorList>
            <person name="Livingstone P.G."/>
            <person name="Whitworth D.E."/>
        </authorList>
    </citation>
    <scope>NUCLEOTIDE SEQUENCE [LARGE SCALE GENOMIC DNA]</scope>
    <source>
        <strain evidence="10">CA051B</strain>
    </source>
</reference>
<feature type="domain" description="Histidine kinase" evidence="6">
    <location>
        <begin position="340"/>
        <end position="553"/>
    </location>
</feature>
<dbReference type="EMBL" id="RAWB01000006">
    <property type="protein sequence ID" value="RKH68533.1"/>
    <property type="molecule type" value="Genomic_DNA"/>
</dbReference>
<evidence type="ECO:0000256" key="1">
    <source>
        <dbReference type="ARBA" id="ARBA00000085"/>
    </source>
</evidence>
<dbReference type="EC" id="2.7.13.3" evidence="2"/>
<evidence type="ECO:0000259" key="6">
    <source>
        <dbReference type="PROSITE" id="PS50109"/>
    </source>
</evidence>
<dbReference type="InterPro" id="IPR000014">
    <property type="entry name" value="PAS"/>
</dbReference>
<dbReference type="PROSITE" id="PS50110">
    <property type="entry name" value="RESPONSE_REGULATORY"/>
    <property type="match status" value="1"/>
</dbReference>
<feature type="domain" description="Response regulatory" evidence="7">
    <location>
        <begin position="61"/>
        <end position="177"/>
    </location>
</feature>
<dbReference type="PROSITE" id="PS50113">
    <property type="entry name" value="PAC"/>
    <property type="match status" value="1"/>
</dbReference>
<dbReference type="Proteomes" id="UP000272888">
    <property type="component" value="Unassembled WGS sequence"/>
</dbReference>
<dbReference type="PANTHER" id="PTHR43547:SF2">
    <property type="entry name" value="HYBRID SIGNAL TRANSDUCTION HISTIDINE KINASE C"/>
    <property type="match status" value="1"/>
</dbReference>
<comment type="catalytic activity">
    <reaction evidence="1">
        <text>ATP + protein L-histidine = ADP + protein N-phospho-L-histidine.</text>
        <dbReference type="EC" id="2.7.13.3"/>
    </reaction>
</comment>
<dbReference type="Pfam" id="PF08448">
    <property type="entry name" value="PAS_4"/>
    <property type="match status" value="1"/>
</dbReference>
<evidence type="ECO:0000313" key="10">
    <source>
        <dbReference type="Proteomes" id="UP000272888"/>
    </source>
</evidence>
<comment type="caution">
    <text evidence="9">The sequence shown here is derived from an EMBL/GenBank/DDBJ whole genome shotgun (WGS) entry which is preliminary data.</text>
</comment>
<organism evidence="9 10">
    <name type="scientific">Corallococcus llansteffanensis</name>
    <dbReference type="NCBI Taxonomy" id="2316731"/>
    <lineage>
        <taxon>Bacteria</taxon>
        <taxon>Pseudomonadati</taxon>
        <taxon>Myxococcota</taxon>
        <taxon>Myxococcia</taxon>
        <taxon>Myxococcales</taxon>
        <taxon>Cystobacterineae</taxon>
        <taxon>Myxococcaceae</taxon>
        <taxon>Corallococcus</taxon>
    </lineage>
</organism>
<dbReference type="SUPFAM" id="SSF47384">
    <property type="entry name" value="Homodimeric domain of signal transducing histidine kinase"/>
    <property type="match status" value="1"/>
</dbReference>
<dbReference type="Gene3D" id="1.10.287.130">
    <property type="match status" value="1"/>
</dbReference>
<dbReference type="Gene3D" id="3.30.450.20">
    <property type="entry name" value="PAS domain"/>
    <property type="match status" value="1"/>
</dbReference>
<name>A0A3A8QIJ7_9BACT</name>
<dbReference type="InterPro" id="IPR011006">
    <property type="entry name" value="CheY-like_superfamily"/>
</dbReference>
<dbReference type="Pfam" id="PF00072">
    <property type="entry name" value="Response_reg"/>
    <property type="match status" value="1"/>
</dbReference>
<dbReference type="GO" id="GO:0000155">
    <property type="term" value="F:phosphorelay sensor kinase activity"/>
    <property type="evidence" value="ECO:0007669"/>
    <property type="project" value="InterPro"/>
</dbReference>
<dbReference type="InterPro" id="IPR036890">
    <property type="entry name" value="HATPase_C_sf"/>
</dbReference>
<dbReference type="SUPFAM" id="SSF55785">
    <property type="entry name" value="PYP-like sensor domain (PAS domain)"/>
    <property type="match status" value="1"/>
</dbReference>
<evidence type="ECO:0000259" key="7">
    <source>
        <dbReference type="PROSITE" id="PS50110"/>
    </source>
</evidence>
<dbReference type="NCBIfam" id="TIGR00229">
    <property type="entry name" value="sensory_box"/>
    <property type="match status" value="1"/>
</dbReference>
<dbReference type="Pfam" id="PF00512">
    <property type="entry name" value="HisKA"/>
    <property type="match status" value="1"/>
</dbReference>
<dbReference type="SMART" id="SM00448">
    <property type="entry name" value="REC"/>
    <property type="match status" value="1"/>
</dbReference>
<dbReference type="CDD" id="cd00130">
    <property type="entry name" value="PAS"/>
    <property type="match status" value="1"/>
</dbReference>
<proteinExistence type="predicted"/>
<dbReference type="SMART" id="SM00388">
    <property type="entry name" value="HisKA"/>
    <property type="match status" value="1"/>
</dbReference>
<evidence type="ECO:0000256" key="4">
    <source>
        <dbReference type="PROSITE-ProRule" id="PRU00169"/>
    </source>
</evidence>
<dbReference type="PROSITE" id="PS50109">
    <property type="entry name" value="HIS_KIN"/>
    <property type="match status" value="1"/>
</dbReference>
<evidence type="ECO:0000313" key="9">
    <source>
        <dbReference type="EMBL" id="RKH68533.1"/>
    </source>
</evidence>
<dbReference type="Pfam" id="PF02518">
    <property type="entry name" value="HATPase_c"/>
    <property type="match status" value="1"/>
</dbReference>
<dbReference type="SMART" id="SM00091">
    <property type="entry name" value="PAS"/>
    <property type="match status" value="1"/>
</dbReference>
<dbReference type="InterPro" id="IPR003661">
    <property type="entry name" value="HisK_dim/P_dom"/>
</dbReference>
<keyword evidence="10" id="KW-1185">Reference proteome</keyword>
<evidence type="ECO:0000256" key="5">
    <source>
        <dbReference type="SAM" id="MobiDB-lite"/>
    </source>
</evidence>
<dbReference type="AlphaFoldDB" id="A0A3A8QIJ7"/>
<dbReference type="CDD" id="cd00082">
    <property type="entry name" value="HisKA"/>
    <property type="match status" value="1"/>
</dbReference>
<protein>
    <recommendedName>
        <fullName evidence="2">histidine kinase</fullName>
        <ecNumber evidence="2">2.7.13.3</ecNumber>
    </recommendedName>
</protein>
<dbReference type="InterPro" id="IPR036097">
    <property type="entry name" value="HisK_dim/P_sf"/>
</dbReference>
<dbReference type="Gene3D" id="3.40.50.2300">
    <property type="match status" value="1"/>
</dbReference>
<dbReference type="InterPro" id="IPR003594">
    <property type="entry name" value="HATPase_dom"/>
</dbReference>
<dbReference type="PANTHER" id="PTHR43547">
    <property type="entry name" value="TWO-COMPONENT HISTIDINE KINASE"/>
    <property type="match status" value="1"/>
</dbReference>
<feature type="domain" description="PAC" evidence="8">
    <location>
        <begin position="269"/>
        <end position="329"/>
    </location>
</feature>
<dbReference type="Gene3D" id="3.30.565.10">
    <property type="entry name" value="Histidine kinase-like ATPase, C-terminal domain"/>
    <property type="match status" value="1"/>
</dbReference>
<evidence type="ECO:0000256" key="2">
    <source>
        <dbReference type="ARBA" id="ARBA00012438"/>
    </source>
</evidence>
<keyword evidence="3 4" id="KW-0597">Phosphoprotein</keyword>
<dbReference type="InterPro" id="IPR000700">
    <property type="entry name" value="PAS-assoc_C"/>
</dbReference>